<dbReference type="AlphaFoldDB" id="A0CJC2"/>
<reference evidence="1 2" key="1">
    <citation type="journal article" date="2006" name="Nature">
        <title>Global trends of whole-genome duplications revealed by the ciliate Paramecium tetraurelia.</title>
        <authorList>
            <consortium name="Genoscope"/>
            <person name="Aury J.-M."/>
            <person name="Jaillon O."/>
            <person name="Duret L."/>
            <person name="Noel B."/>
            <person name="Jubin C."/>
            <person name="Porcel B.M."/>
            <person name="Segurens B."/>
            <person name="Daubin V."/>
            <person name="Anthouard V."/>
            <person name="Aiach N."/>
            <person name="Arnaiz O."/>
            <person name="Billaut A."/>
            <person name="Beisson J."/>
            <person name="Blanc I."/>
            <person name="Bouhouche K."/>
            <person name="Camara F."/>
            <person name="Duharcourt S."/>
            <person name="Guigo R."/>
            <person name="Gogendeau D."/>
            <person name="Katinka M."/>
            <person name="Keller A.-M."/>
            <person name="Kissmehl R."/>
            <person name="Klotz C."/>
            <person name="Koll F."/>
            <person name="Le Moue A."/>
            <person name="Lepere C."/>
            <person name="Malinsky S."/>
            <person name="Nowacki M."/>
            <person name="Nowak J.K."/>
            <person name="Plattner H."/>
            <person name="Poulain J."/>
            <person name="Ruiz F."/>
            <person name="Serrano V."/>
            <person name="Zagulski M."/>
            <person name="Dessen P."/>
            <person name="Betermier M."/>
            <person name="Weissenbach J."/>
            <person name="Scarpelli C."/>
            <person name="Schachter V."/>
            <person name="Sperling L."/>
            <person name="Meyer E."/>
            <person name="Cohen J."/>
            <person name="Wincker P."/>
        </authorList>
    </citation>
    <scope>NUCLEOTIDE SEQUENCE [LARGE SCALE GENOMIC DNA]</scope>
    <source>
        <strain evidence="1 2">Stock d4-2</strain>
    </source>
</reference>
<evidence type="ECO:0008006" key="3">
    <source>
        <dbReference type="Google" id="ProtNLM"/>
    </source>
</evidence>
<keyword evidence="2" id="KW-1185">Reference proteome</keyword>
<name>A0CJC2_PARTE</name>
<dbReference type="EMBL" id="CT868096">
    <property type="protein sequence ID" value="CAK70889.1"/>
    <property type="molecule type" value="Genomic_DNA"/>
</dbReference>
<dbReference type="HOGENOM" id="CLU_2031180_0_0_1"/>
<dbReference type="GeneID" id="5024072"/>
<dbReference type="InParanoid" id="A0CJC2"/>
<organism evidence="1 2">
    <name type="scientific">Paramecium tetraurelia</name>
    <dbReference type="NCBI Taxonomy" id="5888"/>
    <lineage>
        <taxon>Eukaryota</taxon>
        <taxon>Sar</taxon>
        <taxon>Alveolata</taxon>
        <taxon>Ciliophora</taxon>
        <taxon>Intramacronucleata</taxon>
        <taxon>Oligohymenophorea</taxon>
        <taxon>Peniculida</taxon>
        <taxon>Parameciidae</taxon>
        <taxon>Paramecium</taxon>
    </lineage>
</organism>
<gene>
    <name evidence="1" type="ORF">GSPATT00000600001</name>
</gene>
<sequence length="122" mass="14767">MFIYIVQFRLIQYIAVCQFIQFLNIKFLLSIQLNLQFKLYLDTFSKSFLSQCSAENEIYFLNMIIFGKLGKIINSRHLNHRLRYIQELTKYILSFQQIQRCSTVSLKKDQFSEFFTTFNFLE</sequence>
<accession>A0CJC2</accession>
<evidence type="ECO:0000313" key="2">
    <source>
        <dbReference type="Proteomes" id="UP000000600"/>
    </source>
</evidence>
<dbReference type="RefSeq" id="XP_001438286.1">
    <property type="nucleotide sequence ID" value="XM_001438249.1"/>
</dbReference>
<protein>
    <recommendedName>
        <fullName evidence="3">Transmembrane protein</fullName>
    </recommendedName>
</protein>
<evidence type="ECO:0000313" key="1">
    <source>
        <dbReference type="EMBL" id="CAK70889.1"/>
    </source>
</evidence>
<proteinExistence type="predicted"/>
<dbReference type="KEGG" id="ptm:GSPATT00000600001"/>
<dbReference type="Proteomes" id="UP000000600">
    <property type="component" value="Unassembled WGS sequence"/>
</dbReference>